<evidence type="ECO:0000313" key="3">
    <source>
        <dbReference type="Proteomes" id="UP000887013"/>
    </source>
</evidence>
<gene>
    <name evidence="2" type="primary">ZDHHC16</name>
    <name evidence="2" type="ORF">NPIL_665291</name>
</gene>
<evidence type="ECO:0000256" key="1">
    <source>
        <dbReference type="SAM" id="Phobius"/>
    </source>
</evidence>
<protein>
    <submittedName>
        <fullName evidence="2">Palmitoyltransferase ZDHHC16</fullName>
    </submittedName>
</protein>
<dbReference type="GO" id="GO:0016409">
    <property type="term" value="F:palmitoyltransferase activity"/>
    <property type="evidence" value="ECO:0007669"/>
    <property type="project" value="InterPro"/>
</dbReference>
<dbReference type="AlphaFoldDB" id="A0A8X6TZA6"/>
<keyword evidence="1" id="KW-0812">Transmembrane</keyword>
<keyword evidence="1" id="KW-0472">Membrane</keyword>
<reference evidence="2" key="1">
    <citation type="submission" date="2020-08" db="EMBL/GenBank/DDBJ databases">
        <title>Multicomponent nature underlies the extraordinary mechanical properties of spider dragline silk.</title>
        <authorList>
            <person name="Kono N."/>
            <person name="Nakamura H."/>
            <person name="Mori M."/>
            <person name="Yoshida Y."/>
            <person name="Ohtoshi R."/>
            <person name="Malay A.D."/>
            <person name="Moran D.A.P."/>
            <person name="Tomita M."/>
            <person name="Numata K."/>
            <person name="Arakawa K."/>
        </authorList>
    </citation>
    <scope>NUCLEOTIDE SEQUENCE</scope>
</reference>
<dbReference type="InterPro" id="IPR039859">
    <property type="entry name" value="PFA4/ZDH16/20/ERF2-like"/>
</dbReference>
<name>A0A8X6TZA6_NEPPI</name>
<proteinExistence type="predicted"/>
<dbReference type="EMBL" id="BMAW01070522">
    <property type="protein sequence ID" value="GFT73706.1"/>
    <property type="molecule type" value="Genomic_DNA"/>
</dbReference>
<keyword evidence="1" id="KW-1133">Transmembrane helix</keyword>
<organism evidence="2 3">
    <name type="scientific">Nephila pilipes</name>
    <name type="common">Giant wood spider</name>
    <name type="synonym">Nephila maculata</name>
    <dbReference type="NCBI Taxonomy" id="299642"/>
    <lineage>
        <taxon>Eukaryota</taxon>
        <taxon>Metazoa</taxon>
        <taxon>Ecdysozoa</taxon>
        <taxon>Arthropoda</taxon>
        <taxon>Chelicerata</taxon>
        <taxon>Arachnida</taxon>
        <taxon>Araneae</taxon>
        <taxon>Araneomorphae</taxon>
        <taxon>Entelegynae</taxon>
        <taxon>Araneoidea</taxon>
        <taxon>Nephilidae</taxon>
        <taxon>Nephila</taxon>
    </lineage>
</organism>
<keyword evidence="3" id="KW-1185">Reference proteome</keyword>
<feature type="transmembrane region" description="Helical" evidence="1">
    <location>
        <begin position="50"/>
        <end position="76"/>
    </location>
</feature>
<dbReference type="Proteomes" id="UP000887013">
    <property type="component" value="Unassembled WGS sequence"/>
</dbReference>
<evidence type="ECO:0000313" key="2">
    <source>
        <dbReference type="EMBL" id="GFT73706.1"/>
    </source>
</evidence>
<accession>A0A8X6TZA6</accession>
<comment type="caution">
    <text evidence="2">The sequence shown here is derived from an EMBL/GenBank/DDBJ whole genome shotgun (WGS) entry which is preliminary data.</text>
</comment>
<dbReference type="PANTHER" id="PTHR12246">
    <property type="entry name" value="PALMITOYLTRANSFERASE ZDHHC16"/>
    <property type="match status" value="1"/>
</dbReference>
<dbReference type="OrthoDB" id="331948at2759"/>
<sequence length="172" mass="19641">FNSISPVVVEFVKAVSSHFLYKPPFKQEPNVLQEDLLSNSTSKLSEWPKALYHSCIVYGALLCVAVLFVLGGLLAWHARLISRGETSIESHINKKETARLLKEGKIYENPYNYGIAKNWKIFLSVGYQSPQSQRHPAPFVNMSPAVQSPCGKTWRFWMQRSLWVLGTSFLHW</sequence>
<feature type="non-terminal residue" evidence="2">
    <location>
        <position position="172"/>
    </location>
</feature>